<dbReference type="Pfam" id="PF01956">
    <property type="entry name" value="EMC3_TMCO1"/>
    <property type="match status" value="1"/>
</dbReference>
<dbReference type="InterPro" id="IPR038978">
    <property type="entry name" value="MJ0935"/>
</dbReference>
<name>A0A8J7YJM3_9ARCH</name>
<evidence type="ECO:0000256" key="2">
    <source>
        <dbReference type="ARBA" id="ARBA00022692"/>
    </source>
</evidence>
<evidence type="ECO:0000256" key="5">
    <source>
        <dbReference type="SAM" id="Phobius"/>
    </source>
</evidence>
<reference evidence="6" key="1">
    <citation type="submission" date="2021-04" db="EMBL/GenBank/DDBJ databases">
        <title>Genomic insights into ecological role and evolution of a novel Thermoplasmata order Candidatus Sysuiplasmatales.</title>
        <authorList>
            <person name="Yuan Y."/>
        </authorList>
    </citation>
    <scope>NUCLEOTIDE SEQUENCE</scope>
    <source>
        <strain evidence="7">TUT19-bin139</strain>
        <strain evidence="6">YP2-bin.285</strain>
    </source>
</reference>
<dbReference type="PANTHER" id="PTHR42198">
    <property type="entry name" value="INTEGRAL MEMBRANE PROTEIN"/>
    <property type="match status" value="1"/>
</dbReference>
<dbReference type="SMART" id="SM01415">
    <property type="entry name" value="DUF106"/>
    <property type="match status" value="1"/>
</dbReference>
<protein>
    <submittedName>
        <fullName evidence="6">DUF106 domain-containing protein</fullName>
    </submittedName>
</protein>
<evidence type="ECO:0000313" key="7">
    <source>
        <dbReference type="EMBL" id="MBX8644205.1"/>
    </source>
</evidence>
<dbReference type="GO" id="GO:0016020">
    <property type="term" value="C:membrane"/>
    <property type="evidence" value="ECO:0007669"/>
    <property type="project" value="UniProtKB-SubCell"/>
</dbReference>
<evidence type="ECO:0000256" key="1">
    <source>
        <dbReference type="ARBA" id="ARBA00004141"/>
    </source>
</evidence>
<comment type="subcellular location">
    <subcellularLocation>
        <location evidence="1">Membrane</location>
        <topology evidence="1">Multi-pass membrane protein</topology>
    </subcellularLocation>
</comment>
<dbReference type="AlphaFoldDB" id="A0A8J7YJM3"/>
<dbReference type="PANTHER" id="PTHR42198:SF1">
    <property type="entry name" value="INTEGRAL MEMBRANE PROTEIN"/>
    <property type="match status" value="1"/>
</dbReference>
<keyword evidence="3 5" id="KW-1133">Transmembrane helix</keyword>
<comment type="caution">
    <text evidence="6">The sequence shown here is derived from an EMBL/GenBank/DDBJ whole genome shotgun (WGS) entry which is preliminary data.</text>
</comment>
<dbReference type="Proteomes" id="UP000716004">
    <property type="component" value="Unassembled WGS sequence"/>
</dbReference>
<dbReference type="InterPro" id="IPR002809">
    <property type="entry name" value="EMC3/TMCO1"/>
</dbReference>
<organism evidence="6 8">
    <name type="scientific">Candidatus Sysuiplasma superficiale</name>
    <dbReference type="NCBI Taxonomy" id="2823368"/>
    <lineage>
        <taxon>Archaea</taxon>
        <taxon>Methanobacteriati</taxon>
        <taxon>Thermoplasmatota</taxon>
        <taxon>Thermoplasmata</taxon>
        <taxon>Candidatus Sysuiplasmatales</taxon>
        <taxon>Candidatus Sysuiplasmataceae</taxon>
        <taxon>Candidatus Sysuiplasma</taxon>
    </lineage>
</organism>
<feature type="transmembrane region" description="Helical" evidence="5">
    <location>
        <begin position="180"/>
        <end position="203"/>
    </location>
</feature>
<feature type="transmembrane region" description="Helical" evidence="5">
    <location>
        <begin position="138"/>
        <end position="160"/>
    </location>
</feature>
<keyword evidence="4 5" id="KW-0472">Membrane</keyword>
<gene>
    <name evidence="6" type="ORF">J9259_05165</name>
    <name evidence="7" type="ORF">KIY12_05725</name>
</gene>
<evidence type="ECO:0000256" key="4">
    <source>
        <dbReference type="ARBA" id="ARBA00023136"/>
    </source>
</evidence>
<evidence type="ECO:0000313" key="6">
    <source>
        <dbReference type="EMBL" id="MBX8631892.1"/>
    </source>
</evidence>
<dbReference type="Proteomes" id="UP000750197">
    <property type="component" value="Unassembled WGS sequence"/>
</dbReference>
<feature type="transmembrane region" description="Helical" evidence="5">
    <location>
        <begin position="18"/>
        <end position="37"/>
    </location>
</feature>
<evidence type="ECO:0000256" key="3">
    <source>
        <dbReference type="ARBA" id="ARBA00022989"/>
    </source>
</evidence>
<dbReference type="EMBL" id="JAGVSJ010000010">
    <property type="protein sequence ID" value="MBX8631892.1"/>
    <property type="molecule type" value="Genomic_DNA"/>
</dbReference>
<proteinExistence type="predicted"/>
<accession>A0A8J7YJM3</accession>
<sequence length="223" mass="25859">MSSSQPQQPQMPQGTGQMFAVMIFMLVMLFAFLNPAVRSASVRITGDLLVPLIGFGGRFPTITIMIAELVVVFLGTTLRVFYTDFVEQARLQKTLSELRKHQREAFKTRDQTKIRKLQQVQSSYMMQNTQLMNKQFKVLPITIIIIFPLFAWLSVFLLSLPYPVFAVPWAPRVYFGQEIIFFPAWVFLYGLLGLPFTIVYQRLLRFFILRRRLERMGQRGSSS</sequence>
<keyword evidence="2 5" id="KW-0812">Transmembrane</keyword>
<dbReference type="EMBL" id="JAHEAC010000044">
    <property type="protein sequence ID" value="MBX8644205.1"/>
    <property type="molecule type" value="Genomic_DNA"/>
</dbReference>
<evidence type="ECO:0000313" key="8">
    <source>
        <dbReference type="Proteomes" id="UP000716004"/>
    </source>
</evidence>
<feature type="transmembrane region" description="Helical" evidence="5">
    <location>
        <begin position="57"/>
        <end position="82"/>
    </location>
</feature>